<dbReference type="PANTHER" id="PTHR37166:SF1">
    <property type="entry name" value="PROTEIN FLAG"/>
    <property type="match status" value="1"/>
</dbReference>
<evidence type="ECO:0000313" key="3">
    <source>
        <dbReference type="Proteomes" id="UP000239936"/>
    </source>
</evidence>
<gene>
    <name evidence="2" type="ORF">CXB77_01990</name>
</gene>
<evidence type="ECO:0000256" key="1">
    <source>
        <dbReference type="SAM" id="MobiDB-lite"/>
    </source>
</evidence>
<dbReference type="InterPro" id="IPR035924">
    <property type="entry name" value="FlaG-like_sf"/>
</dbReference>
<proteinExistence type="predicted"/>
<organism evidence="2 3">
    <name type="scientific">Chromatium okenii</name>
    <dbReference type="NCBI Taxonomy" id="61644"/>
    <lineage>
        <taxon>Bacteria</taxon>
        <taxon>Pseudomonadati</taxon>
        <taxon>Pseudomonadota</taxon>
        <taxon>Gammaproteobacteria</taxon>
        <taxon>Chromatiales</taxon>
        <taxon>Chromatiaceae</taxon>
        <taxon>Chromatium</taxon>
    </lineage>
</organism>
<reference evidence="2 3" key="1">
    <citation type="submission" date="2018-01" db="EMBL/GenBank/DDBJ databases">
        <title>The complete genome sequence of Chromatium okenii LaCa, a purple sulfur bacterium with a turbulent life.</title>
        <authorList>
            <person name="Luedin S.M."/>
            <person name="Liechti N."/>
            <person name="Storelli N."/>
            <person name="Danza F."/>
            <person name="Wittwer M."/>
            <person name="Pothier J.F."/>
            <person name="Tonolla M.A."/>
        </authorList>
    </citation>
    <scope>NUCLEOTIDE SEQUENCE [LARGE SCALE GENOMIC DNA]</scope>
    <source>
        <strain evidence="2 3">LaCa</strain>
    </source>
</reference>
<feature type="region of interest" description="Disordered" evidence="1">
    <location>
        <begin position="1"/>
        <end position="65"/>
    </location>
</feature>
<keyword evidence="2" id="KW-0966">Cell projection</keyword>
<dbReference type="Pfam" id="PF03646">
    <property type="entry name" value="FlaG"/>
    <property type="match status" value="1"/>
</dbReference>
<dbReference type="Proteomes" id="UP000239936">
    <property type="component" value="Unassembled WGS sequence"/>
</dbReference>
<comment type="caution">
    <text evidence="2">The sequence shown here is derived from an EMBL/GenBank/DDBJ whole genome shotgun (WGS) entry which is preliminary data.</text>
</comment>
<dbReference type="InterPro" id="IPR005186">
    <property type="entry name" value="FlaG"/>
</dbReference>
<keyword evidence="2" id="KW-0969">Cilium</keyword>
<name>A0A2S7XUB0_9GAMM</name>
<dbReference type="RefSeq" id="WP_105072586.1">
    <property type="nucleotide sequence ID" value="NZ_JAFLKP010000034.1"/>
</dbReference>
<sequence length="135" mass="14596">MVSESSTLGAIGSPAALSRLTKSDQPTRSTEDAAPAPIPTLTAQPVSTQTPVDASGNPPPDSVERVSKAVERINEMMQNNKQMITFAMDQDSGRMVIRVVDSKTDELIRQIPNEETLKFAQYVDGLVGLIFNHKA</sequence>
<dbReference type="OrthoDB" id="5741693at2"/>
<dbReference type="PANTHER" id="PTHR37166">
    <property type="entry name" value="PROTEIN FLAG"/>
    <property type="match status" value="1"/>
</dbReference>
<dbReference type="EMBL" id="PPGH01000013">
    <property type="protein sequence ID" value="PQJ97327.1"/>
    <property type="molecule type" value="Genomic_DNA"/>
</dbReference>
<keyword evidence="3" id="KW-1185">Reference proteome</keyword>
<evidence type="ECO:0000313" key="2">
    <source>
        <dbReference type="EMBL" id="PQJ97327.1"/>
    </source>
</evidence>
<dbReference type="SUPFAM" id="SSF160214">
    <property type="entry name" value="FlaG-like"/>
    <property type="match status" value="1"/>
</dbReference>
<feature type="compositionally biased region" description="Polar residues" evidence="1">
    <location>
        <begin position="41"/>
        <end position="52"/>
    </location>
</feature>
<dbReference type="AlphaFoldDB" id="A0A2S7XUB0"/>
<dbReference type="Gene3D" id="3.30.160.170">
    <property type="entry name" value="FlaG-like"/>
    <property type="match status" value="1"/>
</dbReference>
<accession>A0A2S7XUB0</accession>
<keyword evidence="2" id="KW-0282">Flagellum</keyword>
<protein>
    <submittedName>
        <fullName evidence="2">Flagellar biosynthesis protein FlaG</fullName>
    </submittedName>
</protein>